<organism evidence="11 12">
    <name type="scientific">Actinomarinicola tropica</name>
    <dbReference type="NCBI Taxonomy" id="2789776"/>
    <lineage>
        <taxon>Bacteria</taxon>
        <taxon>Bacillati</taxon>
        <taxon>Actinomycetota</taxon>
        <taxon>Acidimicrobiia</taxon>
        <taxon>Acidimicrobiales</taxon>
        <taxon>Iamiaceae</taxon>
        <taxon>Actinomarinicola</taxon>
    </lineage>
</organism>
<keyword evidence="7" id="KW-0648">Protein biosynthesis</keyword>
<comment type="catalytic activity">
    <reaction evidence="6 7 8">
        <text>tRNA(Lys) + L-lysine + ATP = L-lysyl-tRNA(Lys) + AMP + diphosphate</text>
        <dbReference type="Rhea" id="RHEA:20792"/>
        <dbReference type="Rhea" id="RHEA-COMP:9696"/>
        <dbReference type="Rhea" id="RHEA-COMP:9697"/>
        <dbReference type="ChEBI" id="CHEBI:30616"/>
        <dbReference type="ChEBI" id="CHEBI:32551"/>
        <dbReference type="ChEBI" id="CHEBI:33019"/>
        <dbReference type="ChEBI" id="CHEBI:78442"/>
        <dbReference type="ChEBI" id="CHEBI:78529"/>
        <dbReference type="ChEBI" id="CHEBI:456215"/>
        <dbReference type="EC" id="6.1.1.6"/>
    </reaction>
</comment>
<accession>A0A5Q2RI69</accession>
<dbReference type="InterPro" id="IPR012340">
    <property type="entry name" value="NA-bd_OB-fold"/>
</dbReference>
<dbReference type="HAMAP" id="MF_00252">
    <property type="entry name" value="Lys_tRNA_synth_class2"/>
    <property type="match status" value="1"/>
</dbReference>
<dbReference type="KEGG" id="atq:GH723_16030"/>
<evidence type="ECO:0000256" key="8">
    <source>
        <dbReference type="RuleBase" id="RU000336"/>
    </source>
</evidence>
<keyword evidence="3 7" id="KW-0547">Nucleotide-binding</keyword>
<keyword evidence="1 7" id="KW-0436">Ligase</keyword>
<evidence type="ECO:0000259" key="10">
    <source>
        <dbReference type="PROSITE" id="PS50862"/>
    </source>
</evidence>
<dbReference type="GO" id="GO:0000287">
    <property type="term" value="F:magnesium ion binding"/>
    <property type="evidence" value="ECO:0007669"/>
    <property type="project" value="UniProtKB-UniRule"/>
</dbReference>
<evidence type="ECO:0000256" key="9">
    <source>
        <dbReference type="SAM" id="MobiDB-lite"/>
    </source>
</evidence>
<dbReference type="InterPro" id="IPR004364">
    <property type="entry name" value="Aa-tRNA-synt_II"/>
</dbReference>
<sequence length="482" mass="54385">MTDSTDPTTPARGHGQPQPFRWDADASAAELIAAHGDLEPGTETERVVTIAGRLMLRRIQGKLGFGTLQDSTGRVQLFAPSATTPDFDAFADLSLGDWIGVRGIVMTTRRGELSVRVDDWTLLAEARRPFPDKWHGITDTDTRYRQRYVDLWVTEEARQTFLLRSRLLSLTRRFLEDRGFIEVETPVLHPIPGGALATPFTTHHNALDQDLFLRIAPELYLKRLTVGGFERVFEIGRVFRNEGISTRHNPEFTMLELYQAYADYTDVMALTEELVAHLATELCGSTSISYQGRDLDLSVPWRRATLDELITEHTGLEISVDTPLEELRGICERYDIPWKDGWGTGKLLLEVYEKTVEHELWGPVFVTDYPTEVSPLSRDHRERRGYTERFEAIVAGRELGNAFSELTDPGEQRSRMQSQADAKAAGDEEAMVVDEDYLRALDYGLPPTGGLGIGIDRLVMLLADVHSIRDVVLFPTLRPEQQ</sequence>
<feature type="domain" description="Aminoacyl-transfer RNA synthetases class-II family profile" evidence="10">
    <location>
        <begin position="161"/>
        <end position="479"/>
    </location>
</feature>
<dbReference type="InterPro" id="IPR006195">
    <property type="entry name" value="aa-tRNA-synth_II"/>
</dbReference>
<dbReference type="EMBL" id="CP045851">
    <property type="protein sequence ID" value="QGG96489.1"/>
    <property type="molecule type" value="Genomic_DNA"/>
</dbReference>
<dbReference type="PANTHER" id="PTHR42918">
    <property type="entry name" value="LYSYL-TRNA SYNTHETASE"/>
    <property type="match status" value="1"/>
</dbReference>
<dbReference type="GO" id="GO:0006430">
    <property type="term" value="P:lysyl-tRNA aminoacylation"/>
    <property type="evidence" value="ECO:0007669"/>
    <property type="project" value="UniProtKB-UniRule"/>
</dbReference>
<dbReference type="InterPro" id="IPR045864">
    <property type="entry name" value="aa-tRNA-synth_II/BPL/LPL"/>
</dbReference>
<dbReference type="Pfam" id="PF00152">
    <property type="entry name" value="tRNA-synt_2"/>
    <property type="match status" value="1"/>
</dbReference>
<dbReference type="GO" id="GO:0005829">
    <property type="term" value="C:cytosol"/>
    <property type="evidence" value="ECO:0007669"/>
    <property type="project" value="TreeGrafter"/>
</dbReference>
<dbReference type="InterPro" id="IPR044136">
    <property type="entry name" value="Lys-tRNA-ligase_II_N"/>
</dbReference>
<dbReference type="Proteomes" id="UP000334019">
    <property type="component" value="Chromosome"/>
</dbReference>
<dbReference type="AlphaFoldDB" id="A0A5Q2RI69"/>
<evidence type="ECO:0000256" key="6">
    <source>
        <dbReference type="ARBA" id="ARBA00048573"/>
    </source>
</evidence>
<feature type="binding site" evidence="7">
    <location>
        <position position="398"/>
    </location>
    <ligand>
        <name>Mg(2+)</name>
        <dbReference type="ChEBI" id="CHEBI:18420"/>
        <label>2</label>
    </ligand>
</feature>
<keyword evidence="4 7" id="KW-0067">ATP-binding</keyword>
<dbReference type="PROSITE" id="PS50862">
    <property type="entry name" value="AA_TRNA_LIGASE_II"/>
    <property type="match status" value="1"/>
</dbReference>
<reference evidence="11 12" key="1">
    <citation type="submission" date="2019-11" db="EMBL/GenBank/DDBJ databases">
        <authorList>
            <person name="He Y."/>
        </authorList>
    </citation>
    <scope>NUCLEOTIDE SEQUENCE [LARGE SCALE GENOMIC DNA]</scope>
    <source>
        <strain evidence="11 12">SCSIO 58843</strain>
    </source>
</reference>
<feature type="binding site" evidence="7">
    <location>
        <position position="398"/>
    </location>
    <ligand>
        <name>Mg(2+)</name>
        <dbReference type="ChEBI" id="CHEBI:18420"/>
        <label>1</label>
    </ligand>
</feature>
<evidence type="ECO:0000313" key="12">
    <source>
        <dbReference type="Proteomes" id="UP000334019"/>
    </source>
</evidence>
<gene>
    <name evidence="7 11" type="primary">lysS</name>
    <name evidence="11" type="ORF">GH723_16030</name>
</gene>
<evidence type="ECO:0000256" key="1">
    <source>
        <dbReference type="ARBA" id="ARBA00022598"/>
    </source>
</evidence>
<dbReference type="Pfam" id="PF01336">
    <property type="entry name" value="tRNA_anti-codon"/>
    <property type="match status" value="1"/>
</dbReference>
<dbReference type="GO" id="GO:0004824">
    <property type="term" value="F:lysine-tRNA ligase activity"/>
    <property type="evidence" value="ECO:0007669"/>
    <property type="project" value="UniProtKB-UniRule"/>
</dbReference>
<dbReference type="GO" id="GO:0000049">
    <property type="term" value="F:tRNA binding"/>
    <property type="evidence" value="ECO:0007669"/>
    <property type="project" value="TreeGrafter"/>
</dbReference>
<evidence type="ECO:0000256" key="7">
    <source>
        <dbReference type="HAMAP-Rule" id="MF_00252"/>
    </source>
</evidence>
<keyword evidence="7 8" id="KW-0460">Magnesium</keyword>
<dbReference type="NCBIfam" id="NF001756">
    <property type="entry name" value="PRK00484.1"/>
    <property type="match status" value="1"/>
</dbReference>
<dbReference type="NCBIfam" id="TIGR00499">
    <property type="entry name" value="lysS_bact"/>
    <property type="match status" value="1"/>
</dbReference>
<dbReference type="RefSeq" id="WP_153760593.1">
    <property type="nucleotide sequence ID" value="NZ_CP045851.1"/>
</dbReference>
<feature type="binding site" evidence="7">
    <location>
        <position position="391"/>
    </location>
    <ligand>
        <name>Mg(2+)</name>
        <dbReference type="ChEBI" id="CHEBI:18420"/>
        <label>1</label>
    </ligand>
</feature>
<evidence type="ECO:0000256" key="3">
    <source>
        <dbReference type="ARBA" id="ARBA00022741"/>
    </source>
</evidence>
<protein>
    <recommendedName>
        <fullName evidence="7">Lysine--tRNA ligase</fullName>
        <ecNumber evidence="7">6.1.1.6</ecNumber>
    </recommendedName>
    <alternativeName>
        <fullName evidence="7">Lysyl-tRNA synthetase</fullName>
        <shortName evidence="7">LysRS</shortName>
    </alternativeName>
</protein>
<evidence type="ECO:0000256" key="5">
    <source>
        <dbReference type="ARBA" id="ARBA00023146"/>
    </source>
</evidence>
<dbReference type="PRINTS" id="PR00982">
    <property type="entry name" value="TRNASYNTHLYS"/>
</dbReference>
<keyword evidence="2 7" id="KW-0479">Metal-binding</keyword>
<comment type="subunit">
    <text evidence="7">Homodimer.</text>
</comment>
<name>A0A5Q2RI69_9ACTN</name>
<keyword evidence="5 7" id="KW-0030">Aminoacyl-tRNA synthetase</keyword>
<proteinExistence type="inferred from homology"/>
<dbReference type="EC" id="6.1.1.6" evidence="7"/>
<feature type="region of interest" description="Disordered" evidence="9">
    <location>
        <begin position="1"/>
        <end position="21"/>
    </location>
</feature>
<dbReference type="InterPro" id="IPR002313">
    <property type="entry name" value="Lys-tRNA-ligase_II"/>
</dbReference>
<dbReference type="InterPro" id="IPR004365">
    <property type="entry name" value="NA-bd_OB_tRNA"/>
</dbReference>
<keyword evidence="12" id="KW-1185">Reference proteome</keyword>
<dbReference type="SUPFAM" id="SSF55681">
    <property type="entry name" value="Class II aaRS and biotin synthetases"/>
    <property type="match status" value="1"/>
</dbReference>
<evidence type="ECO:0000313" key="11">
    <source>
        <dbReference type="EMBL" id="QGG96489.1"/>
    </source>
</evidence>
<dbReference type="Gene3D" id="2.40.50.140">
    <property type="entry name" value="Nucleic acid-binding proteins"/>
    <property type="match status" value="1"/>
</dbReference>
<dbReference type="GO" id="GO:0005524">
    <property type="term" value="F:ATP binding"/>
    <property type="evidence" value="ECO:0007669"/>
    <property type="project" value="UniProtKB-UniRule"/>
</dbReference>
<dbReference type="Gene3D" id="3.30.930.10">
    <property type="entry name" value="Bira Bifunctional Protein, Domain 2"/>
    <property type="match status" value="1"/>
</dbReference>
<comment type="similarity">
    <text evidence="7">Belongs to the class-II aminoacyl-tRNA synthetase family.</text>
</comment>
<dbReference type="CDD" id="cd00775">
    <property type="entry name" value="LysRS_core"/>
    <property type="match status" value="1"/>
</dbReference>
<evidence type="ECO:0000256" key="2">
    <source>
        <dbReference type="ARBA" id="ARBA00022723"/>
    </source>
</evidence>
<dbReference type="CDD" id="cd04322">
    <property type="entry name" value="LysRS_N"/>
    <property type="match status" value="1"/>
</dbReference>
<dbReference type="PANTHER" id="PTHR42918:SF15">
    <property type="entry name" value="LYSINE--TRNA LIGASE, CHLOROPLASTIC_MITOCHONDRIAL"/>
    <property type="match status" value="1"/>
</dbReference>
<comment type="cofactor">
    <cofactor evidence="7 8">
        <name>Mg(2+)</name>
        <dbReference type="ChEBI" id="CHEBI:18420"/>
    </cofactor>
    <text evidence="7 8">Binds 3 Mg(2+) ions per subunit.</text>
</comment>
<evidence type="ECO:0000256" key="4">
    <source>
        <dbReference type="ARBA" id="ARBA00022840"/>
    </source>
</evidence>
<keyword evidence="7" id="KW-0963">Cytoplasm</keyword>
<dbReference type="SUPFAM" id="SSF50249">
    <property type="entry name" value="Nucleic acid-binding proteins"/>
    <property type="match status" value="1"/>
</dbReference>
<comment type="subcellular location">
    <subcellularLocation>
        <location evidence="7">Cytoplasm</location>
    </subcellularLocation>
</comment>
<dbReference type="InterPro" id="IPR018149">
    <property type="entry name" value="Lys-tRNA-synth_II_C"/>
</dbReference>